<dbReference type="Proteomes" id="UP000092651">
    <property type="component" value="Unassembled WGS sequence"/>
</dbReference>
<dbReference type="OrthoDB" id="658938at2"/>
<dbReference type="RefSeq" id="WP_065396026.1">
    <property type="nucleotide sequence ID" value="NZ_MAYH01000048.1"/>
</dbReference>
<sequence length="85" mass="10083">MSNQTPVTRRYYPRLSSVVTKDDIPDILGFIKDGVTNLLDTIYYKDLQYRIKWRFGILLQKIEELTLYVISQNKEIEKLKATIKE</sequence>
<organism evidence="1 2">
    <name type="scientific">Chryseobacterium artocarpi</name>
    <dbReference type="NCBI Taxonomy" id="1414727"/>
    <lineage>
        <taxon>Bacteria</taxon>
        <taxon>Pseudomonadati</taxon>
        <taxon>Bacteroidota</taxon>
        <taxon>Flavobacteriia</taxon>
        <taxon>Flavobacteriales</taxon>
        <taxon>Weeksellaceae</taxon>
        <taxon>Chryseobacterium group</taxon>
        <taxon>Chryseobacterium</taxon>
    </lineage>
</organism>
<dbReference type="AlphaFoldDB" id="A0A1B8ZBJ1"/>
<gene>
    <name evidence="1" type="ORF">BBI01_17055</name>
</gene>
<protein>
    <submittedName>
        <fullName evidence="1">Uncharacterized protein</fullName>
    </submittedName>
</protein>
<comment type="caution">
    <text evidence="1">The sequence shown here is derived from an EMBL/GenBank/DDBJ whole genome shotgun (WGS) entry which is preliminary data.</text>
</comment>
<evidence type="ECO:0000313" key="2">
    <source>
        <dbReference type="Proteomes" id="UP000092651"/>
    </source>
</evidence>
<dbReference type="EMBL" id="MAYH01000048">
    <property type="protein sequence ID" value="OCA68926.1"/>
    <property type="molecule type" value="Genomic_DNA"/>
</dbReference>
<evidence type="ECO:0000313" key="1">
    <source>
        <dbReference type="EMBL" id="OCA68926.1"/>
    </source>
</evidence>
<name>A0A1B8ZBJ1_9FLAO</name>
<reference evidence="1 2" key="1">
    <citation type="submission" date="2016-07" db="EMBL/GenBank/DDBJ databases">
        <authorList>
            <person name="Jeong J.-J."/>
            <person name="Kim D.W."/>
            <person name="Sang M.K."/>
            <person name="Choi I.-G."/>
            <person name="Kim K.D."/>
        </authorList>
    </citation>
    <scope>NUCLEOTIDE SEQUENCE [LARGE SCALE GENOMIC DNA]</scope>
    <source>
        <strain evidence="1 2">UTM-3</strain>
    </source>
</reference>
<keyword evidence="2" id="KW-1185">Reference proteome</keyword>
<accession>A0A1B8ZBJ1</accession>
<proteinExistence type="predicted"/>